<comment type="caution">
    <text evidence="4">The sequence shown here is derived from an EMBL/GenBank/DDBJ whole genome shotgun (WGS) entry which is preliminary data.</text>
</comment>
<evidence type="ECO:0000313" key="3">
    <source>
        <dbReference type="EMBL" id="KAK0962524.1"/>
    </source>
</evidence>
<dbReference type="EMBL" id="NAJP01000141">
    <property type="protein sequence ID" value="TKA26253.1"/>
    <property type="molecule type" value="Genomic_DNA"/>
</dbReference>
<keyword evidence="6" id="KW-1185">Reference proteome</keyword>
<reference evidence="2" key="2">
    <citation type="submission" date="2021-12" db="EMBL/GenBank/DDBJ databases">
        <title>Black yeast isolated from Biological Soil Crust.</title>
        <authorList>
            <person name="Kurbessoian T."/>
        </authorList>
    </citation>
    <scope>NUCLEOTIDE SEQUENCE</scope>
    <source>
        <strain evidence="2">CCFEE 5208</strain>
    </source>
</reference>
<evidence type="ECO:0000313" key="2">
    <source>
        <dbReference type="EMBL" id="KAK0314075.1"/>
    </source>
</evidence>
<feature type="compositionally biased region" description="Acidic residues" evidence="1">
    <location>
        <begin position="280"/>
        <end position="290"/>
    </location>
</feature>
<organism evidence="4 5">
    <name type="scientific">Friedmanniomyces endolithicus</name>
    <dbReference type="NCBI Taxonomy" id="329885"/>
    <lineage>
        <taxon>Eukaryota</taxon>
        <taxon>Fungi</taxon>
        <taxon>Dikarya</taxon>
        <taxon>Ascomycota</taxon>
        <taxon>Pezizomycotina</taxon>
        <taxon>Dothideomycetes</taxon>
        <taxon>Dothideomycetidae</taxon>
        <taxon>Mycosphaerellales</taxon>
        <taxon>Teratosphaeriaceae</taxon>
        <taxon>Friedmanniomyces</taxon>
    </lineage>
</organism>
<protein>
    <submittedName>
        <fullName evidence="4">Uncharacterized protein</fullName>
    </submittedName>
</protein>
<accession>A0A4U0TV67</accession>
<evidence type="ECO:0000313" key="5">
    <source>
        <dbReference type="Proteomes" id="UP000310066"/>
    </source>
</evidence>
<dbReference type="EMBL" id="JAUJLE010000292">
    <property type="protein sequence ID" value="KAK0962524.1"/>
    <property type="molecule type" value="Genomic_DNA"/>
</dbReference>
<name>A0A4U0TV67_9PEZI</name>
<dbReference type="EMBL" id="JASUXU010000057">
    <property type="protein sequence ID" value="KAK0314075.1"/>
    <property type="molecule type" value="Genomic_DNA"/>
</dbReference>
<reference evidence="3" key="3">
    <citation type="submission" date="2023-06" db="EMBL/GenBank/DDBJ databases">
        <title>Black Yeasts Isolated from many extreme environments.</title>
        <authorList>
            <person name="Coleine C."/>
            <person name="Stajich J.E."/>
            <person name="Selbmann L."/>
        </authorList>
    </citation>
    <scope>NUCLEOTIDE SEQUENCE</scope>
    <source>
        <strain evidence="3">CCFEE 5200</strain>
    </source>
</reference>
<feature type="region of interest" description="Disordered" evidence="1">
    <location>
        <begin position="261"/>
        <end position="290"/>
    </location>
</feature>
<reference evidence="4 5" key="1">
    <citation type="submission" date="2017-03" db="EMBL/GenBank/DDBJ databases">
        <title>Genomes of endolithic fungi from Antarctica.</title>
        <authorList>
            <person name="Coleine C."/>
            <person name="Masonjones S."/>
            <person name="Stajich J.E."/>
        </authorList>
    </citation>
    <scope>NUCLEOTIDE SEQUENCE [LARGE SCALE GENOMIC DNA]</scope>
    <source>
        <strain evidence="4 5">CCFEE 5311</strain>
    </source>
</reference>
<evidence type="ECO:0000313" key="6">
    <source>
        <dbReference type="Proteomes" id="UP001175353"/>
    </source>
</evidence>
<proteinExistence type="predicted"/>
<sequence length="290" mass="33529">MPSTRRLLPRVLDLDKPRRGASQTSRWLTLHYTLSQELRDMIYGYLLPQTIDDVLVQAADHGRSKNYVVSTNSRIPLIQVCKRLREDVSYTIAHRSLKEATKICYYAHDFNFYALESYLTRVAPKRTGGLASLRVLRVDPNITNKLNAHITVSKSWCRNTDLTSLTSWSKFVRDKANLAQNEQLADYHFSEIEDKEVAVAAMGGFASGANPEKEKLSIGRAFYRWHMFRGDKNREKWFAEEVRQHDMIQSGEMESVIRPMTDAEEDDEGPVWCPEYNDMPLDDEDDDEEQ</sequence>
<gene>
    <name evidence="4" type="ORF">B0A54_17155</name>
    <name evidence="2" type="ORF">LTR82_013194</name>
    <name evidence="3" type="ORF">LTR91_019404</name>
</gene>
<dbReference type="Proteomes" id="UP001168146">
    <property type="component" value="Unassembled WGS sequence"/>
</dbReference>
<dbReference type="Proteomes" id="UP001175353">
    <property type="component" value="Unassembled WGS sequence"/>
</dbReference>
<dbReference type="Proteomes" id="UP000310066">
    <property type="component" value="Unassembled WGS sequence"/>
</dbReference>
<evidence type="ECO:0000256" key="1">
    <source>
        <dbReference type="SAM" id="MobiDB-lite"/>
    </source>
</evidence>
<dbReference type="OrthoDB" id="3827008at2759"/>
<evidence type="ECO:0000313" key="4">
    <source>
        <dbReference type="EMBL" id="TKA26253.1"/>
    </source>
</evidence>
<dbReference type="AlphaFoldDB" id="A0A4U0TV67"/>